<reference evidence="1 2" key="1">
    <citation type="journal article" date="2016" name="Nat. Commun.">
        <title>Thousands of microbial genomes shed light on interconnected biogeochemical processes in an aquifer system.</title>
        <authorList>
            <person name="Anantharaman K."/>
            <person name="Brown C.T."/>
            <person name="Hug L.A."/>
            <person name="Sharon I."/>
            <person name="Castelle C.J."/>
            <person name="Probst A.J."/>
            <person name="Thomas B.C."/>
            <person name="Singh A."/>
            <person name="Wilkins M.J."/>
            <person name="Karaoz U."/>
            <person name="Brodie E.L."/>
            <person name="Williams K.H."/>
            <person name="Hubbard S.S."/>
            <person name="Banfield J.F."/>
        </authorList>
    </citation>
    <scope>NUCLEOTIDE SEQUENCE [LARGE SCALE GENOMIC DNA]</scope>
</reference>
<evidence type="ECO:0000313" key="2">
    <source>
        <dbReference type="Proteomes" id="UP000177169"/>
    </source>
</evidence>
<gene>
    <name evidence="1" type="ORF">A3D01_04690</name>
</gene>
<name>A0A1F7YYC3_9BACT</name>
<dbReference type="AlphaFoldDB" id="A0A1F7YYC3"/>
<accession>A0A1F7YYC3</accession>
<organism evidence="1 2">
    <name type="scientific">Candidatus Woesebacteria bacterium RIFCSPHIGHO2_02_FULL_39_13</name>
    <dbReference type="NCBI Taxonomy" id="1802505"/>
    <lineage>
        <taxon>Bacteria</taxon>
        <taxon>Candidatus Woeseibacteriota</taxon>
    </lineage>
</organism>
<evidence type="ECO:0000313" key="1">
    <source>
        <dbReference type="EMBL" id="OGM32332.1"/>
    </source>
</evidence>
<dbReference type="EMBL" id="MGGR01000033">
    <property type="protein sequence ID" value="OGM32332.1"/>
    <property type="molecule type" value="Genomic_DNA"/>
</dbReference>
<sequence length="159" mass="18860">MKSKSDHREISGLSKEDEEWLNNNLTLNEVNKVKPKESVSVNRSVKDTYKRRVNKTLSLSKREIIEQLKLCDYQTPPKFISKLLQRLFAGYDTKEGHWLYIAQHWNPRAINRVINLMTKQHRRGDATILNSAAYFTYLIKRRKQRRNLTSSNDTRKQKL</sequence>
<dbReference type="Proteomes" id="UP000177169">
    <property type="component" value="Unassembled WGS sequence"/>
</dbReference>
<dbReference type="STRING" id="1802505.A3D01_04690"/>
<proteinExistence type="predicted"/>
<protein>
    <submittedName>
        <fullName evidence="1">Uncharacterized protein</fullName>
    </submittedName>
</protein>
<comment type="caution">
    <text evidence="1">The sequence shown here is derived from an EMBL/GenBank/DDBJ whole genome shotgun (WGS) entry which is preliminary data.</text>
</comment>